<dbReference type="AlphaFoldDB" id="A0A4Q0T367"/>
<dbReference type="PIRSF" id="PIRSF002741">
    <property type="entry name" value="MppA"/>
    <property type="match status" value="1"/>
</dbReference>
<evidence type="ECO:0000256" key="1">
    <source>
        <dbReference type="ARBA" id="ARBA00005695"/>
    </source>
</evidence>
<dbReference type="SUPFAM" id="SSF53850">
    <property type="entry name" value="Periplasmic binding protein-like II"/>
    <property type="match status" value="1"/>
</dbReference>
<keyword evidence="2" id="KW-0813">Transport</keyword>
<protein>
    <submittedName>
        <fullName evidence="5">Oligopeptide ABC transporter, periplasmic oligopeptide-binding protein OppA</fullName>
    </submittedName>
</protein>
<dbReference type="GO" id="GO:0030288">
    <property type="term" value="C:outer membrane-bounded periplasmic space"/>
    <property type="evidence" value="ECO:0007669"/>
    <property type="project" value="UniProtKB-ARBA"/>
</dbReference>
<comment type="similarity">
    <text evidence="1">Belongs to the bacterial solute-binding protein 5 family.</text>
</comment>
<reference evidence="6" key="2">
    <citation type="submission" date="2019-02" db="EMBL/GenBank/DDBJ databases">
        <title>Granulicella sibirica sp. nov., a psychrotolerant acidobacterium isolated from an organic soil layer in forested tundra, West Siberia.</title>
        <authorList>
            <person name="Oshkin I.Y."/>
            <person name="Kulichevskaya I.S."/>
            <person name="Rijpstra W.I.C."/>
            <person name="Sinninghe Damste J.S."/>
            <person name="Rakitin A.L."/>
            <person name="Ravin N.V."/>
            <person name="Dedysh S.N."/>
        </authorList>
    </citation>
    <scope>NUCLEOTIDE SEQUENCE [LARGE SCALE GENOMIC DNA]</scope>
    <source>
        <strain evidence="6">AF10</strain>
    </source>
</reference>
<dbReference type="Pfam" id="PF00496">
    <property type="entry name" value="SBP_bac_5"/>
    <property type="match status" value="1"/>
</dbReference>
<evidence type="ECO:0000313" key="6">
    <source>
        <dbReference type="Proteomes" id="UP000289437"/>
    </source>
</evidence>
<dbReference type="Proteomes" id="UP000289437">
    <property type="component" value="Unassembled WGS sequence"/>
</dbReference>
<name>A0A4Q0T367_9BACT</name>
<dbReference type="PANTHER" id="PTHR30290">
    <property type="entry name" value="PERIPLASMIC BINDING COMPONENT OF ABC TRANSPORTER"/>
    <property type="match status" value="1"/>
</dbReference>
<feature type="domain" description="Solute-binding protein family 5" evidence="4">
    <location>
        <begin position="73"/>
        <end position="449"/>
    </location>
</feature>
<reference evidence="5 6" key="1">
    <citation type="submission" date="2018-11" db="EMBL/GenBank/DDBJ databases">
        <authorList>
            <person name="Mardanov A.V."/>
            <person name="Ravin N.V."/>
            <person name="Dedysh S.N."/>
        </authorList>
    </citation>
    <scope>NUCLEOTIDE SEQUENCE [LARGE SCALE GENOMIC DNA]</scope>
    <source>
        <strain evidence="5 6">AF10</strain>
    </source>
</reference>
<dbReference type="GO" id="GO:1904680">
    <property type="term" value="F:peptide transmembrane transporter activity"/>
    <property type="evidence" value="ECO:0007669"/>
    <property type="project" value="TreeGrafter"/>
</dbReference>
<dbReference type="Gene3D" id="3.40.190.10">
    <property type="entry name" value="Periplasmic binding protein-like II"/>
    <property type="match status" value="1"/>
</dbReference>
<evidence type="ECO:0000256" key="2">
    <source>
        <dbReference type="ARBA" id="ARBA00022448"/>
    </source>
</evidence>
<dbReference type="PANTHER" id="PTHR30290:SF9">
    <property type="entry name" value="OLIGOPEPTIDE-BINDING PROTEIN APPA"/>
    <property type="match status" value="1"/>
</dbReference>
<evidence type="ECO:0000313" key="5">
    <source>
        <dbReference type="EMBL" id="RXH57342.1"/>
    </source>
</evidence>
<gene>
    <name evidence="5" type="ORF">GRAN_0652</name>
</gene>
<dbReference type="InterPro" id="IPR039424">
    <property type="entry name" value="SBP_5"/>
</dbReference>
<dbReference type="InterPro" id="IPR030678">
    <property type="entry name" value="Peptide/Ni-bd"/>
</dbReference>
<dbReference type="CDD" id="cd08500">
    <property type="entry name" value="PBP2_NikA_DppA_OppA_like_4"/>
    <property type="match status" value="1"/>
</dbReference>
<dbReference type="GO" id="GO:0015833">
    <property type="term" value="P:peptide transport"/>
    <property type="evidence" value="ECO:0007669"/>
    <property type="project" value="TreeGrafter"/>
</dbReference>
<evidence type="ECO:0000256" key="3">
    <source>
        <dbReference type="ARBA" id="ARBA00022729"/>
    </source>
</evidence>
<dbReference type="GO" id="GO:0043190">
    <property type="term" value="C:ATP-binding cassette (ABC) transporter complex"/>
    <property type="evidence" value="ECO:0007669"/>
    <property type="project" value="InterPro"/>
</dbReference>
<proteinExistence type="inferred from homology"/>
<evidence type="ECO:0000259" key="4">
    <source>
        <dbReference type="Pfam" id="PF00496"/>
    </source>
</evidence>
<dbReference type="InterPro" id="IPR000914">
    <property type="entry name" value="SBP_5_dom"/>
</dbReference>
<dbReference type="EMBL" id="RDSM01000001">
    <property type="protein sequence ID" value="RXH57342.1"/>
    <property type="molecule type" value="Genomic_DNA"/>
</dbReference>
<keyword evidence="3" id="KW-0732">Signal</keyword>
<accession>A0A4Q0T367</accession>
<organism evidence="5 6">
    <name type="scientific">Granulicella sibirica</name>
    <dbReference type="NCBI Taxonomy" id="2479048"/>
    <lineage>
        <taxon>Bacteria</taxon>
        <taxon>Pseudomonadati</taxon>
        <taxon>Acidobacteriota</taxon>
        <taxon>Terriglobia</taxon>
        <taxon>Terriglobales</taxon>
        <taxon>Acidobacteriaceae</taxon>
        <taxon>Granulicella</taxon>
    </lineage>
</organism>
<dbReference type="Gene3D" id="3.10.105.10">
    <property type="entry name" value="Dipeptide-binding Protein, Domain 3"/>
    <property type="match status" value="1"/>
</dbReference>
<comment type="caution">
    <text evidence="5">The sequence shown here is derived from an EMBL/GenBank/DDBJ whole genome shotgun (WGS) entry which is preliminary data.</text>
</comment>
<dbReference type="OrthoDB" id="9796817at2"/>
<dbReference type="RefSeq" id="WP_128911524.1">
    <property type="nucleotide sequence ID" value="NZ_RDSM01000001.1"/>
</dbReference>
<keyword evidence="6" id="KW-1185">Reference proteome</keyword>
<sequence>MGLRTNRVSIGALLFIVLPLLTQTSAKAPGELAWAIRYDPKTFDPAKVDDQSSELVRFLTGGVLLRVNRLTQQPEPDLAETYSLSPDGRVLTFHLRPGLRFSDGSDLTSRDAAWSIRRVLAPVTAAPAGEEFLTPKDVKVEAPDAHTVRVTLPKRVVAIARVFDEIAIEPADHPSEARVTSGPFILADYKRGQSIRLKRNPNYWRHDGANVQLPYLSGIRLDILSNREQEISGFQRGDYDLIDNLPAEYFTALSKRSPGAVRDLGASLNTEQMWFNESPTSPLPAYEKAWFTNRGFRVAISQAIHRADLARIAYDGHATPAYSFISPANTPWYDKTLNYPHEDVAAATRLLAASGFHLSGKTLYDAGNQPVKFSILTNAGNAARQKMATLIQQDLAALGIEITIVTLDFPALIERFMHTQDYQACLLGLSNVDPEPNSMMNLWLSSSPNHQWNPSEKSPATPWEAEIDRQMLIQATSLSAPDRKRAVDQVQQIVADQQPFIYLVHPNTLYAISPQLGGVQPAVLSPGVVWNVDMIRRQGTR</sequence>